<name>A0ABX9ZES2_9BACL</name>
<feature type="domain" description="Bacterial Ig-like" evidence="1">
    <location>
        <begin position="40"/>
        <end position="153"/>
    </location>
</feature>
<sequence>MARKTLVMLLVLLIAGCGREAGPRLLSHPVPDQQVASSLAGVSLEVLDVRPAEGRHEIVYELLNLSDEALGYGGYAALEKKSAGGWHGVIYSDAVFYRDPGFRDSGKMLQPGGVERMTLDTGDLGIALSPGAYRLVKTVLGTDGMELSMAAEFEIQ</sequence>
<protein>
    <recommendedName>
        <fullName evidence="1">Bacterial Ig-like domain-containing protein</fullName>
    </recommendedName>
</protein>
<evidence type="ECO:0000313" key="2">
    <source>
        <dbReference type="EMBL" id="RSK34319.1"/>
    </source>
</evidence>
<organism evidence="2 3">
    <name type="scientific">Bhargavaea beijingensis</name>
    <dbReference type="NCBI Taxonomy" id="426756"/>
    <lineage>
        <taxon>Bacteria</taxon>
        <taxon>Bacillati</taxon>
        <taxon>Bacillota</taxon>
        <taxon>Bacilli</taxon>
        <taxon>Bacillales</taxon>
        <taxon>Caryophanaceae</taxon>
        <taxon>Bhargavaea</taxon>
    </lineage>
</organism>
<reference evidence="2 3" key="1">
    <citation type="submission" date="2018-12" db="EMBL/GenBank/DDBJ databases">
        <title>Comparitive functional genomics of dry heat resistant strains isolated from the viking spacecraft.</title>
        <authorList>
            <person name="Seuylemezian A."/>
            <person name="Vaishampayan P."/>
        </authorList>
    </citation>
    <scope>NUCLEOTIDE SEQUENCE [LARGE SCALE GENOMIC DNA]</scope>
    <source>
        <strain evidence="2 3">M6-11</strain>
    </source>
</reference>
<dbReference type="RefSeq" id="WP_125903680.1">
    <property type="nucleotide sequence ID" value="NZ_JAPDFN010000006.1"/>
</dbReference>
<dbReference type="PROSITE" id="PS51257">
    <property type="entry name" value="PROKAR_LIPOPROTEIN"/>
    <property type="match status" value="1"/>
</dbReference>
<accession>A0ABX9ZES2</accession>
<evidence type="ECO:0000259" key="1">
    <source>
        <dbReference type="Pfam" id="PF20251"/>
    </source>
</evidence>
<comment type="caution">
    <text evidence="2">The sequence shown here is derived from an EMBL/GenBank/DDBJ whole genome shotgun (WGS) entry which is preliminary data.</text>
</comment>
<proteinExistence type="predicted"/>
<evidence type="ECO:0000313" key="3">
    <source>
        <dbReference type="Proteomes" id="UP000272481"/>
    </source>
</evidence>
<keyword evidence="3" id="KW-1185">Reference proteome</keyword>
<dbReference type="EMBL" id="RWGW01000007">
    <property type="protein sequence ID" value="RSK34319.1"/>
    <property type="molecule type" value="Genomic_DNA"/>
</dbReference>
<dbReference type="InterPro" id="IPR046878">
    <property type="entry name" value="Big_14"/>
</dbReference>
<dbReference type="Proteomes" id="UP000272481">
    <property type="component" value="Unassembled WGS sequence"/>
</dbReference>
<dbReference type="Pfam" id="PF20251">
    <property type="entry name" value="Big_14"/>
    <property type="match status" value="1"/>
</dbReference>
<gene>
    <name evidence="2" type="ORF">EJA12_05145</name>
</gene>